<dbReference type="InterPro" id="IPR044880">
    <property type="entry name" value="NCX_ion-bd_dom_sf"/>
</dbReference>
<dbReference type="GO" id="GO:0005262">
    <property type="term" value="F:calcium channel activity"/>
    <property type="evidence" value="ECO:0007669"/>
    <property type="project" value="TreeGrafter"/>
</dbReference>
<dbReference type="Gene3D" id="6.10.280.80">
    <property type="entry name" value="NCX, peripheral helical region"/>
    <property type="match status" value="1"/>
</dbReference>
<keyword evidence="4 5" id="KW-0472">Membrane</keyword>
<dbReference type="NCBIfam" id="TIGR00367">
    <property type="entry name" value="calcium/sodium antiporter"/>
    <property type="match status" value="1"/>
</dbReference>
<dbReference type="PANTHER" id="PTHR10846">
    <property type="entry name" value="SODIUM/POTASSIUM/CALCIUM EXCHANGER"/>
    <property type="match status" value="1"/>
</dbReference>
<dbReference type="GO" id="GO:0005886">
    <property type="term" value="C:plasma membrane"/>
    <property type="evidence" value="ECO:0007669"/>
    <property type="project" value="TreeGrafter"/>
</dbReference>
<evidence type="ECO:0000256" key="4">
    <source>
        <dbReference type="ARBA" id="ARBA00023136"/>
    </source>
</evidence>
<accession>A0A0S6W6Z7</accession>
<evidence type="ECO:0000259" key="6">
    <source>
        <dbReference type="Pfam" id="PF01699"/>
    </source>
</evidence>
<comment type="subcellular location">
    <subcellularLocation>
        <location evidence="1">Membrane</location>
        <topology evidence="1">Multi-pass membrane protein</topology>
    </subcellularLocation>
</comment>
<evidence type="ECO:0000256" key="1">
    <source>
        <dbReference type="ARBA" id="ARBA00004141"/>
    </source>
</evidence>
<evidence type="ECO:0000256" key="2">
    <source>
        <dbReference type="ARBA" id="ARBA00022692"/>
    </source>
</evidence>
<feature type="transmembrane region" description="Helical" evidence="5">
    <location>
        <begin position="198"/>
        <end position="219"/>
    </location>
</feature>
<feature type="transmembrane region" description="Helical" evidence="5">
    <location>
        <begin position="125"/>
        <end position="149"/>
    </location>
</feature>
<keyword evidence="2 5" id="KW-0812">Transmembrane</keyword>
<keyword evidence="3 5" id="KW-1133">Transmembrane helix</keyword>
<dbReference type="AlphaFoldDB" id="A0A0S6W6Z7"/>
<protein>
    <submittedName>
        <fullName evidence="7">K+-dependent Na+/Ca+ exchanger-like protein</fullName>
    </submittedName>
</protein>
<feature type="transmembrane region" description="Helical" evidence="5">
    <location>
        <begin position="339"/>
        <end position="359"/>
    </location>
</feature>
<organism evidence="7">
    <name type="scientific">Vecturithrix granuli</name>
    <dbReference type="NCBI Taxonomy" id="1499967"/>
    <lineage>
        <taxon>Bacteria</taxon>
        <taxon>Candidatus Moduliflexota</taxon>
        <taxon>Candidatus Vecturitrichia</taxon>
        <taxon>Candidatus Vecturitrichales</taxon>
        <taxon>Candidatus Vecturitrichaceae</taxon>
        <taxon>Candidatus Vecturithrix</taxon>
    </lineage>
</organism>
<dbReference type="InterPro" id="IPR004481">
    <property type="entry name" value="K/Na/Ca-exchanger"/>
</dbReference>
<feature type="transmembrane region" description="Helical" evidence="5">
    <location>
        <begin position="265"/>
        <end position="286"/>
    </location>
</feature>
<gene>
    <name evidence="7" type="ORF">U27_02274</name>
</gene>
<keyword evidence="8" id="KW-1185">Reference proteome</keyword>
<evidence type="ECO:0000256" key="5">
    <source>
        <dbReference type="SAM" id="Phobius"/>
    </source>
</evidence>
<feature type="transmembrane region" description="Helical" evidence="5">
    <location>
        <begin position="51"/>
        <end position="73"/>
    </location>
</feature>
<dbReference type="GO" id="GO:0008273">
    <property type="term" value="F:calcium, potassium:sodium antiporter activity"/>
    <property type="evidence" value="ECO:0007669"/>
    <property type="project" value="TreeGrafter"/>
</dbReference>
<dbReference type="STRING" id="1499967.U27_02274"/>
<feature type="transmembrane region" description="Helical" evidence="5">
    <location>
        <begin position="161"/>
        <end position="178"/>
    </location>
</feature>
<feature type="transmembrane region" description="Helical" evidence="5">
    <location>
        <begin position="366"/>
        <end position="384"/>
    </location>
</feature>
<feature type="domain" description="Sodium/calcium exchanger membrane region" evidence="6">
    <location>
        <begin position="247"/>
        <end position="383"/>
    </location>
</feature>
<proteinExistence type="predicted"/>
<dbReference type="Gene3D" id="1.20.1420.30">
    <property type="entry name" value="NCX, central ion-binding region"/>
    <property type="match status" value="1"/>
</dbReference>
<dbReference type="GO" id="GO:0006874">
    <property type="term" value="P:intracellular calcium ion homeostasis"/>
    <property type="evidence" value="ECO:0007669"/>
    <property type="project" value="TreeGrafter"/>
</dbReference>
<sequence length="386" mass="41232">MEVLFWIVLIGLLLLEGREPFIQLRQRQDKINGTTAKWFFKNYPQVGGLLLALVVVFFSLHLAQALLGIVLLIRAADVLISGAEVIALKANIPPIVIGVVIIGLGTSMPEFFVNIISALNSNTDLAFGNIVGSNISNMGFVVGIAGWIAGRIHIQKSVITAEMPVMLASTLLIIFQVLDVPPFGYAAIRPNLSAQDGLVMLLGLSMYLLYTFHVIADVPPNPQVGQKYEERYGRQEQFHAWLKALSQIGLGIAGLYLGGEFTVSGATAIAVGLGAGTLVVGVIIGVGTSLPELAAAIASVLKNQMDLVIGNVVGSNIFNILLILGITSLIEPIQLNSGIVGHLVFLLITTILFFIALGTKRELSRLEAQLLTFLGAGYLIYSFATG</sequence>
<feature type="domain" description="Sodium/calcium exchanger membrane region" evidence="6">
    <location>
        <begin position="62"/>
        <end position="211"/>
    </location>
</feature>
<evidence type="ECO:0000313" key="7">
    <source>
        <dbReference type="EMBL" id="GAK55440.1"/>
    </source>
</evidence>
<feature type="transmembrane region" description="Helical" evidence="5">
    <location>
        <begin position="85"/>
        <end position="105"/>
    </location>
</feature>
<dbReference type="Pfam" id="PF01699">
    <property type="entry name" value="Na_Ca_ex"/>
    <property type="match status" value="2"/>
</dbReference>
<dbReference type="eggNOG" id="COG0530">
    <property type="taxonomic scope" value="Bacteria"/>
</dbReference>
<feature type="transmembrane region" description="Helical" evidence="5">
    <location>
        <begin position="240"/>
        <end position="259"/>
    </location>
</feature>
<evidence type="ECO:0000313" key="8">
    <source>
        <dbReference type="Proteomes" id="UP000030661"/>
    </source>
</evidence>
<dbReference type="HOGENOM" id="CLU_007948_0_3_0"/>
<evidence type="ECO:0000256" key="3">
    <source>
        <dbReference type="ARBA" id="ARBA00022989"/>
    </source>
</evidence>
<dbReference type="EMBL" id="DF820463">
    <property type="protein sequence ID" value="GAK55440.1"/>
    <property type="molecule type" value="Genomic_DNA"/>
</dbReference>
<dbReference type="InterPro" id="IPR004837">
    <property type="entry name" value="NaCa_Exmemb"/>
</dbReference>
<dbReference type="PANTHER" id="PTHR10846:SF8">
    <property type="entry name" value="INNER MEMBRANE PROTEIN YRBG"/>
    <property type="match status" value="1"/>
</dbReference>
<dbReference type="Proteomes" id="UP000030661">
    <property type="component" value="Unassembled WGS sequence"/>
</dbReference>
<reference evidence="7" key="1">
    <citation type="journal article" date="2015" name="PeerJ">
        <title>First genomic representation of candidate bacterial phylum KSB3 points to enhanced environmental sensing as a trigger of wastewater bulking.</title>
        <authorList>
            <person name="Sekiguchi Y."/>
            <person name="Ohashi A."/>
            <person name="Parks D.H."/>
            <person name="Yamauchi T."/>
            <person name="Tyson G.W."/>
            <person name="Hugenholtz P."/>
        </authorList>
    </citation>
    <scope>NUCLEOTIDE SEQUENCE [LARGE SCALE GENOMIC DNA]</scope>
</reference>
<name>A0A0S6W6Z7_VECG1</name>
<feature type="transmembrane region" description="Helical" evidence="5">
    <location>
        <begin position="307"/>
        <end position="327"/>
    </location>
</feature>